<evidence type="ECO:0000256" key="1">
    <source>
        <dbReference type="ARBA" id="ARBA00004141"/>
    </source>
</evidence>
<protein>
    <recommendedName>
        <fullName evidence="10">Tryptophan-rich sensory protein</fullName>
    </recommendedName>
</protein>
<evidence type="ECO:0000256" key="2">
    <source>
        <dbReference type="ARBA" id="ARBA00007524"/>
    </source>
</evidence>
<dbReference type="InterPro" id="IPR038330">
    <property type="entry name" value="TspO/MBR-related_sf"/>
</dbReference>
<evidence type="ECO:0000256" key="4">
    <source>
        <dbReference type="ARBA" id="ARBA00022989"/>
    </source>
</evidence>
<evidence type="ECO:0000313" key="9">
    <source>
        <dbReference type="Proteomes" id="UP001168537"/>
    </source>
</evidence>
<dbReference type="EMBL" id="JAUHJR010000001">
    <property type="protein sequence ID" value="MDN4159920.1"/>
    <property type="molecule type" value="Genomic_DNA"/>
</dbReference>
<sequence length="288" mass="29206">MTSTDTHRPGADARASARASGPTRTDLARRLTVTVAAIACVTGTLIGTGVVGTPVADTAGGALSDDATLLAPAGPAFSIWSVVYAGLAAYTIWQWLPAQAASSRMRATGWLAAVSMVLNAGWLLVTQQDQVWGSVVVIVALLAVLVELVRRLHRDPATSKVELVAVDGTFGLYLGWVAVATCANVAAALASDDVTLAALPSALVVVLVAAVGVGMSWAFGGRWAVAAAIAWGLGWLAYGRVAEEPESTTVAVVATVAAVVVVLAAVARHRRSPALGGTAPASHAAAVR</sequence>
<keyword evidence="9" id="KW-1185">Reference proteome</keyword>
<feature type="transmembrane region" description="Helical" evidence="7">
    <location>
        <begin position="170"/>
        <end position="190"/>
    </location>
</feature>
<evidence type="ECO:0000313" key="8">
    <source>
        <dbReference type="EMBL" id="MDN4159920.1"/>
    </source>
</evidence>
<keyword evidence="3 7" id="KW-0812">Transmembrane</keyword>
<evidence type="ECO:0000256" key="5">
    <source>
        <dbReference type="ARBA" id="ARBA00023136"/>
    </source>
</evidence>
<comment type="similarity">
    <text evidence="2">Belongs to the TspO/BZRP family.</text>
</comment>
<feature type="transmembrane region" description="Helical" evidence="7">
    <location>
        <begin position="223"/>
        <end position="241"/>
    </location>
</feature>
<comment type="caution">
    <text evidence="8">The sequence shown here is derived from an EMBL/GenBank/DDBJ whole genome shotgun (WGS) entry which is preliminary data.</text>
</comment>
<feature type="compositionally biased region" description="Low complexity" evidence="6">
    <location>
        <begin position="12"/>
        <end position="22"/>
    </location>
</feature>
<proteinExistence type="inferred from homology"/>
<keyword evidence="4 7" id="KW-1133">Transmembrane helix</keyword>
<dbReference type="Proteomes" id="UP001168537">
    <property type="component" value="Unassembled WGS sequence"/>
</dbReference>
<evidence type="ECO:0000256" key="3">
    <source>
        <dbReference type="ARBA" id="ARBA00022692"/>
    </source>
</evidence>
<feature type="transmembrane region" description="Helical" evidence="7">
    <location>
        <begin position="247"/>
        <end position="267"/>
    </location>
</feature>
<keyword evidence="5 7" id="KW-0472">Membrane</keyword>
<evidence type="ECO:0000256" key="6">
    <source>
        <dbReference type="SAM" id="MobiDB-lite"/>
    </source>
</evidence>
<dbReference type="InterPro" id="IPR004307">
    <property type="entry name" value="TspO_MBR"/>
</dbReference>
<dbReference type="RefSeq" id="WP_300958779.1">
    <property type="nucleotide sequence ID" value="NZ_JAUHJR010000001.1"/>
</dbReference>
<reference evidence="8" key="1">
    <citation type="submission" date="2023-06" db="EMBL/GenBank/DDBJ databases">
        <title>Draft genome sequence of Nocardioides sp. SOB72.</title>
        <authorList>
            <person name="Zhang G."/>
        </authorList>
    </citation>
    <scope>NUCLEOTIDE SEQUENCE</scope>
    <source>
        <strain evidence="8">SOB72</strain>
    </source>
</reference>
<comment type="subcellular location">
    <subcellularLocation>
        <location evidence="1">Membrane</location>
        <topology evidence="1">Multi-pass membrane protein</topology>
    </subcellularLocation>
</comment>
<dbReference type="Gene3D" id="1.20.1260.100">
    <property type="entry name" value="TspO/MBR protein"/>
    <property type="match status" value="1"/>
</dbReference>
<dbReference type="PANTHER" id="PTHR33802">
    <property type="entry name" value="SI:CH211-161H7.5-RELATED"/>
    <property type="match status" value="1"/>
</dbReference>
<feature type="region of interest" description="Disordered" evidence="6">
    <location>
        <begin position="1"/>
        <end position="23"/>
    </location>
</feature>
<feature type="transmembrane region" description="Helical" evidence="7">
    <location>
        <begin position="131"/>
        <end position="149"/>
    </location>
</feature>
<feature type="transmembrane region" description="Helical" evidence="7">
    <location>
        <begin position="196"/>
        <end position="216"/>
    </location>
</feature>
<accession>A0ABT8EP48</accession>
<feature type="transmembrane region" description="Helical" evidence="7">
    <location>
        <begin position="108"/>
        <end position="125"/>
    </location>
</feature>
<feature type="transmembrane region" description="Helical" evidence="7">
    <location>
        <begin position="76"/>
        <end position="96"/>
    </location>
</feature>
<feature type="compositionally biased region" description="Basic and acidic residues" evidence="6">
    <location>
        <begin position="1"/>
        <end position="11"/>
    </location>
</feature>
<name>A0ABT8EP48_9ACTN</name>
<gene>
    <name evidence="8" type="ORF">QWY29_01030</name>
</gene>
<dbReference type="Pfam" id="PF03073">
    <property type="entry name" value="TspO_MBR"/>
    <property type="match status" value="1"/>
</dbReference>
<evidence type="ECO:0008006" key="10">
    <source>
        <dbReference type="Google" id="ProtNLM"/>
    </source>
</evidence>
<organism evidence="8 9">
    <name type="scientific">Nocardioides abyssi</name>
    <dbReference type="NCBI Taxonomy" id="3058370"/>
    <lineage>
        <taxon>Bacteria</taxon>
        <taxon>Bacillati</taxon>
        <taxon>Actinomycetota</taxon>
        <taxon>Actinomycetes</taxon>
        <taxon>Propionibacteriales</taxon>
        <taxon>Nocardioidaceae</taxon>
        <taxon>Nocardioides</taxon>
    </lineage>
</organism>
<feature type="transmembrane region" description="Helical" evidence="7">
    <location>
        <begin position="31"/>
        <end position="56"/>
    </location>
</feature>
<evidence type="ECO:0000256" key="7">
    <source>
        <dbReference type="SAM" id="Phobius"/>
    </source>
</evidence>
<dbReference type="PANTHER" id="PTHR33802:SF1">
    <property type="entry name" value="XK-RELATED PROTEIN"/>
    <property type="match status" value="1"/>
</dbReference>